<dbReference type="GO" id="GO:0055085">
    <property type="term" value="P:transmembrane transport"/>
    <property type="evidence" value="ECO:0007669"/>
    <property type="project" value="InterPro"/>
</dbReference>
<dbReference type="Gene3D" id="1.10.3720.10">
    <property type="entry name" value="MetI-like"/>
    <property type="match status" value="1"/>
</dbReference>
<comment type="subcellular location">
    <subcellularLocation>
        <location evidence="1 7">Cell membrane</location>
        <topology evidence="1 7">Multi-pass membrane protein</topology>
    </subcellularLocation>
</comment>
<dbReference type="EMBL" id="FNCN01000014">
    <property type="protein sequence ID" value="SDH33166.1"/>
    <property type="molecule type" value="Genomic_DNA"/>
</dbReference>
<dbReference type="CDD" id="cd06261">
    <property type="entry name" value="TM_PBP2"/>
    <property type="match status" value="1"/>
</dbReference>
<dbReference type="PANTHER" id="PTHR43386">
    <property type="entry name" value="OLIGOPEPTIDE TRANSPORT SYSTEM PERMEASE PROTEIN APPC"/>
    <property type="match status" value="1"/>
</dbReference>
<evidence type="ECO:0000313" key="10">
    <source>
        <dbReference type="Proteomes" id="UP000198923"/>
    </source>
</evidence>
<evidence type="ECO:0000313" key="9">
    <source>
        <dbReference type="EMBL" id="SDH33166.1"/>
    </source>
</evidence>
<dbReference type="Proteomes" id="UP000198923">
    <property type="component" value="Unassembled WGS sequence"/>
</dbReference>
<evidence type="ECO:0000256" key="4">
    <source>
        <dbReference type="ARBA" id="ARBA00022692"/>
    </source>
</evidence>
<comment type="similarity">
    <text evidence="7">Belongs to the binding-protein-dependent transport system permease family.</text>
</comment>
<dbReference type="PANTHER" id="PTHR43386:SF1">
    <property type="entry name" value="D,D-DIPEPTIDE TRANSPORT SYSTEM PERMEASE PROTEIN DDPC-RELATED"/>
    <property type="match status" value="1"/>
</dbReference>
<dbReference type="Pfam" id="PF00528">
    <property type="entry name" value="BPD_transp_1"/>
    <property type="match status" value="1"/>
</dbReference>
<feature type="transmembrane region" description="Helical" evidence="7">
    <location>
        <begin position="41"/>
        <end position="63"/>
    </location>
</feature>
<accession>A0A1G8BIS9</accession>
<protein>
    <submittedName>
        <fullName evidence="9">Peptide/nickel transport system permease protein</fullName>
    </submittedName>
</protein>
<dbReference type="STRING" id="504805.SAMN05421505_11460"/>
<evidence type="ECO:0000256" key="7">
    <source>
        <dbReference type="RuleBase" id="RU363032"/>
    </source>
</evidence>
<feature type="transmembrane region" description="Helical" evidence="7">
    <location>
        <begin position="110"/>
        <end position="137"/>
    </location>
</feature>
<evidence type="ECO:0000256" key="2">
    <source>
        <dbReference type="ARBA" id="ARBA00022448"/>
    </source>
</evidence>
<keyword evidence="4 7" id="KW-0812">Transmembrane</keyword>
<feature type="domain" description="ABC transmembrane type-1" evidence="8">
    <location>
        <begin position="108"/>
        <end position="297"/>
    </location>
</feature>
<dbReference type="AlphaFoldDB" id="A0A1G8BIS9"/>
<dbReference type="InterPro" id="IPR000515">
    <property type="entry name" value="MetI-like"/>
</dbReference>
<evidence type="ECO:0000256" key="1">
    <source>
        <dbReference type="ARBA" id="ARBA00004651"/>
    </source>
</evidence>
<keyword evidence="3" id="KW-1003">Cell membrane</keyword>
<evidence type="ECO:0000256" key="5">
    <source>
        <dbReference type="ARBA" id="ARBA00022989"/>
    </source>
</evidence>
<dbReference type="Pfam" id="PF12911">
    <property type="entry name" value="OppC_N"/>
    <property type="match status" value="1"/>
</dbReference>
<dbReference type="InterPro" id="IPR035906">
    <property type="entry name" value="MetI-like_sf"/>
</dbReference>
<dbReference type="PROSITE" id="PS50928">
    <property type="entry name" value="ABC_TM1"/>
    <property type="match status" value="1"/>
</dbReference>
<dbReference type="GO" id="GO:0005886">
    <property type="term" value="C:plasma membrane"/>
    <property type="evidence" value="ECO:0007669"/>
    <property type="project" value="UniProtKB-SubCell"/>
</dbReference>
<gene>
    <name evidence="9" type="ORF">SAMN05421505_11460</name>
</gene>
<feature type="transmembrane region" description="Helical" evidence="7">
    <location>
        <begin position="240"/>
        <end position="263"/>
    </location>
</feature>
<name>A0A1G8BIS9_9ACTN</name>
<keyword evidence="10" id="KW-1185">Reference proteome</keyword>
<evidence type="ECO:0000256" key="3">
    <source>
        <dbReference type="ARBA" id="ARBA00022475"/>
    </source>
</evidence>
<keyword evidence="6 7" id="KW-0472">Membrane</keyword>
<sequence length="311" mass="33333">MNMSQFVESTAVRSAPRWGYGATVRARRVASLAGQMLRNPATAIGMGIIFLMLLLAALAPLLVPENPTGTYQMPRDLVAANMPPGTPGHPLGTNVLGGDMLYGIVWGSRLSLLLSFVVVGIAIVMGLLVGSVAGMSGGKVDSVLMRIADVFLSVPELIFPLTIAALLGPSFTNIILALCVVIWPRYARIARSRIIQVRQEGYVRAARSIGDSRFNIVRRDILPNSMTPIAVQATLDMGRVVLLGATLSFLGLSQAGLAEWGRLVSIGQSGITAGWWWSSTFPGLMIFLWTLSFSLVGDGLRDVLDPRTEGR</sequence>
<dbReference type="InterPro" id="IPR050366">
    <property type="entry name" value="BP-dependent_transpt_permease"/>
</dbReference>
<organism evidence="9 10">
    <name type="scientific">Sinosporangium album</name>
    <dbReference type="NCBI Taxonomy" id="504805"/>
    <lineage>
        <taxon>Bacteria</taxon>
        <taxon>Bacillati</taxon>
        <taxon>Actinomycetota</taxon>
        <taxon>Actinomycetes</taxon>
        <taxon>Streptosporangiales</taxon>
        <taxon>Streptosporangiaceae</taxon>
        <taxon>Sinosporangium</taxon>
    </lineage>
</organism>
<keyword evidence="2 7" id="KW-0813">Transport</keyword>
<proteinExistence type="inferred from homology"/>
<reference evidence="9 10" key="1">
    <citation type="submission" date="2016-10" db="EMBL/GenBank/DDBJ databases">
        <authorList>
            <person name="de Groot N.N."/>
        </authorList>
    </citation>
    <scope>NUCLEOTIDE SEQUENCE [LARGE SCALE GENOMIC DNA]</scope>
    <source>
        <strain evidence="9 10">CPCC 201354</strain>
    </source>
</reference>
<feature type="transmembrane region" description="Helical" evidence="7">
    <location>
        <begin position="275"/>
        <end position="297"/>
    </location>
</feature>
<evidence type="ECO:0000256" key="6">
    <source>
        <dbReference type="ARBA" id="ARBA00023136"/>
    </source>
</evidence>
<keyword evidence="5 7" id="KW-1133">Transmembrane helix</keyword>
<feature type="transmembrane region" description="Helical" evidence="7">
    <location>
        <begin position="157"/>
        <end position="183"/>
    </location>
</feature>
<evidence type="ECO:0000259" key="8">
    <source>
        <dbReference type="PROSITE" id="PS50928"/>
    </source>
</evidence>
<dbReference type="InterPro" id="IPR025966">
    <property type="entry name" value="OppC_N"/>
</dbReference>
<dbReference type="SUPFAM" id="SSF161098">
    <property type="entry name" value="MetI-like"/>
    <property type="match status" value="1"/>
</dbReference>